<dbReference type="PANTHER" id="PTHR31252:SF11">
    <property type="entry name" value="DUF4419 DOMAIN-CONTAINING PROTEIN"/>
    <property type="match status" value="1"/>
</dbReference>
<dbReference type="AlphaFoldDB" id="A0A553HWQ7"/>
<organism evidence="1 2">
    <name type="scientific">Xylaria flabelliformis</name>
    <dbReference type="NCBI Taxonomy" id="2512241"/>
    <lineage>
        <taxon>Eukaryota</taxon>
        <taxon>Fungi</taxon>
        <taxon>Dikarya</taxon>
        <taxon>Ascomycota</taxon>
        <taxon>Pezizomycotina</taxon>
        <taxon>Sordariomycetes</taxon>
        <taxon>Xylariomycetidae</taxon>
        <taxon>Xylariales</taxon>
        <taxon>Xylariaceae</taxon>
        <taxon>Xylaria</taxon>
    </lineage>
</organism>
<keyword evidence="2" id="KW-1185">Reference proteome</keyword>
<comment type="caution">
    <text evidence="1">The sequence shown here is derived from an EMBL/GenBank/DDBJ whole genome shotgun (WGS) entry which is preliminary data.</text>
</comment>
<dbReference type="InterPro" id="IPR025533">
    <property type="entry name" value="DUF4419"/>
</dbReference>
<dbReference type="Proteomes" id="UP000319160">
    <property type="component" value="Unassembled WGS sequence"/>
</dbReference>
<gene>
    <name evidence="1" type="ORF">FHL15_006771</name>
</gene>
<evidence type="ECO:0000313" key="1">
    <source>
        <dbReference type="EMBL" id="TRX92385.1"/>
    </source>
</evidence>
<accession>A0A553HWQ7</accession>
<dbReference type="PANTHER" id="PTHR31252">
    <property type="entry name" value="DUF4419 DOMAIN-CONTAINING PROTEIN"/>
    <property type="match status" value="1"/>
</dbReference>
<proteinExistence type="predicted"/>
<dbReference type="EMBL" id="VFLP01000037">
    <property type="protein sequence ID" value="TRX92385.1"/>
    <property type="molecule type" value="Genomic_DNA"/>
</dbReference>
<dbReference type="Pfam" id="PF14388">
    <property type="entry name" value="DUF4419"/>
    <property type="match status" value="1"/>
</dbReference>
<name>A0A553HWQ7_9PEZI</name>
<protein>
    <recommendedName>
        <fullName evidence="3">DUF4419 domain-containing protein</fullName>
    </recommendedName>
</protein>
<sequence>MALKYQSTATPAETHELWSLNLQYLTSGNRQYSLCRRMPVTIKTADHEASLIAANSGYDYPKAILNDIEPHKPIGDLLQSSLDNESPPVLIANHNGFVNAVVKAFNRHHHIVIRPEDIWLAILTQFSSYVNAHGEELRSHFVAHEGQKNLVVEYDGADRYSIDFADFAFKISNLLKQNIVDPELHHWITPAFSTTTQHDVVISSIVMMGMLQHYFQYTCMATCGIPSITILGEKTDYENILSRLDKLEQYGDEPAEFRRLLRPIMARFIRSFDEPDSPETRDFWRNICTVESMSGSDLYNGWISAFCFWSSKGKRQLSPQSRLKERYERKDDWLPALCLDDIYYGYIKSDKIPPGYTTLPVKIIDHGTKIEAEMISGSVGINCTSSGRKSAGQDGIVGIDTMQPYSAWFIYEKGSKDDRAQDTRAIPAETITKIDLLLKELNNPGSESGRVIE</sequence>
<dbReference type="OrthoDB" id="9978173at2759"/>
<evidence type="ECO:0000313" key="2">
    <source>
        <dbReference type="Proteomes" id="UP000319160"/>
    </source>
</evidence>
<evidence type="ECO:0008006" key="3">
    <source>
        <dbReference type="Google" id="ProtNLM"/>
    </source>
</evidence>
<reference evidence="2" key="1">
    <citation type="submission" date="2019-06" db="EMBL/GenBank/DDBJ databases">
        <title>Draft genome sequence of the griseofulvin-producing fungus Xylaria cubensis strain G536.</title>
        <authorList>
            <person name="Mead M.E."/>
            <person name="Raja H.A."/>
            <person name="Steenwyk J.L."/>
            <person name="Knowles S.L."/>
            <person name="Oberlies N.H."/>
            <person name="Rokas A."/>
        </authorList>
    </citation>
    <scope>NUCLEOTIDE SEQUENCE [LARGE SCALE GENOMIC DNA]</scope>
    <source>
        <strain evidence="2">G536</strain>
    </source>
</reference>